<dbReference type="EMBL" id="LJOW01000352">
    <property type="protein sequence ID" value="OBQ35804.1"/>
    <property type="molecule type" value="Genomic_DNA"/>
</dbReference>
<proteinExistence type="predicted"/>
<feature type="compositionally biased region" description="Basic and acidic residues" evidence="1">
    <location>
        <begin position="1"/>
        <end position="19"/>
    </location>
</feature>
<feature type="region of interest" description="Disordered" evidence="1">
    <location>
        <begin position="107"/>
        <end position="131"/>
    </location>
</feature>
<feature type="compositionally biased region" description="Basic and acidic residues" evidence="1">
    <location>
        <begin position="75"/>
        <end position="86"/>
    </location>
</feature>
<gene>
    <name evidence="2" type="ORF">AN484_26050</name>
</gene>
<feature type="region of interest" description="Disordered" evidence="1">
    <location>
        <begin position="1"/>
        <end position="87"/>
    </location>
</feature>
<protein>
    <submittedName>
        <fullName evidence="2">Uncharacterized protein</fullName>
    </submittedName>
</protein>
<feature type="compositionally biased region" description="Low complexity" evidence="1">
    <location>
        <begin position="107"/>
        <end position="122"/>
    </location>
</feature>
<dbReference type="Proteomes" id="UP000092093">
    <property type="component" value="Unassembled WGS sequence"/>
</dbReference>
<name>A0A1B7WF81_APHFL</name>
<dbReference type="AlphaFoldDB" id="A0A1B7WF81"/>
<feature type="compositionally biased region" description="Basic and acidic residues" evidence="1">
    <location>
        <begin position="47"/>
        <end position="56"/>
    </location>
</feature>
<organism evidence="2 3">
    <name type="scientific">Aphanizomenon flos-aquae WA102</name>
    <dbReference type="NCBI Taxonomy" id="1710896"/>
    <lineage>
        <taxon>Bacteria</taxon>
        <taxon>Bacillati</taxon>
        <taxon>Cyanobacteriota</taxon>
        <taxon>Cyanophyceae</taxon>
        <taxon>Nostocales</taxon>
        <taxon>Aphanizomenonaceae</taxon>
        <taxon>Aphanizomenon</taxon>
    </lineage>
</organism>
<accession>A0A1B7WF81</accession>
<comment type="caution">
    <text evidence="2">The sequence shown here is derived from an EMBL/GenBank/DDBJ whole genome shotgun (WGS) entry which is preliminary data.</text>
</comment>
<evidence type="ECO:0000256" key="1">
    <source>
        <dbReference type="SAM" id="MobiDB-lite"/>
    </source>
</evidence>
<evidence type="ECO:0000313" key="3">
    <source>
        <dbReference type="Proteomes" id="UP000092093"/>
    </source>
</evidence>
<reference evidence="2 3" key="1">
    <citation type="submission" date="2015-09" db="EMBL/GenBank/DDBJ databases">
        <title>Aphanizomenon flos-aquae WA102.</title>
        <authorList>
            <person name="Driscoll C."/>
        </authorList>
    </citation>
    <scope>NUCLEOTIDE SEQUENCE [LARGE SCALE GENOMIC DNA]</scope>
    <source>
        <strain evidence="2">WA102</strain>
    </source>
</reference>
<evidence type="ECO:0000313" key="2">
    <source>
        <dbReference type="EMBL" id="OBQ35804.1"/>
    </source>
</evidence>
<sequence length="131" mass="14321">MPRDPRGRPAGRLPEDRRAYRPPRPQDQPDGLQPDPRPHPRQAGPADQRRHQDGLDQRCAPGCAQGYSGAPGPHAADRRRADEELGKGTLMGVLMPLKKTKVKLTKTATAGKAAATKPAVKPARSKLKMKW</sequence>